<evidence type="ECO:0000259" key="3">
    <source>
        <dbReference type="PROSITE" id="PS50110"/>
    </source>
</evidence>
<dbReference type="SUPFAM" id="SSF52172">
    <property type="entry name" value="CheY-like"/>
    <property type="match status" value="1"/>
</dbReference>
<keyword evidence="5" id="KW-1185">Reference proteome</keyword>
<dbReference type="PROSITE" id="PS50110">
    <property type="entry name" value="RESPONSE_REGULATORY"/>
    <property type="match status" value="1"/>
</dbReference>
<feature type="modified residue" description="4-aspartylphosphate" evidence="1">
    <location>
        <position position="68"/>
    </location>
</feature>
<dbReference type="Pfam" id="PF00072">
    <property type="entry name" value="Response_reg"/>
    <property type="match status" value="1"/>
</dbReference>
<dbReference type="EMBL" id="WXYQ01000005">
    <property type="protein sequence ID" value="NBG95549.1"/>
    <property type="molecule type" value="Genomic_DNA"/>
</dbReference>
<proteinExistence type="predicted"/>
<accession>A0A845QAY1</accession>
<evidence type="ECO:0000313" key="4">
    <source>
        <dbReference type="EMBL" id="NBG95549.1"/>
    </source>
</evidence>
<name>A0A845QAY1_9HYPH</name>
<reference evidence="4 5" key="1">
    <citation type="journal article" date="2016" name="Int. J. Syst. Evol. Microbiol.">
        <title>Pyruvatibacter mobilis gen. nov., sp. nov., a marine bacterium from the culture broth of Picochlorum sp. 122.</title>
        <authorList>
            <person name="Wang G."/>
            <person name="Tang M."/>
            <person name="Wu H."/>
            <person name="Dai S."/>
            <person name="Li T."/>
            <person name="Chen C."/>
            <person name="He H."/>
            <person name="Fan J."/>
            <person name="Xiang W."/>
            <person name="Li X."/>
        </authorList>
    </citation>
    <scope>NUCLEOTIDE SEQUENCE [LARGE SCALE GENOMIC DNA]</scope>
    <source>
        <strain evidence="4 5">GYP-11</strain>
    </source>
</reference>
<dbReference type="RefSeq" id="WP_160587502.1">
    <property type="nucleotide sequence ID" value="NZ_BMHN01000001.1"/>
</dbReference>
<protein>
    <submittedName>
        <fullName evidence="4">Response regulator</fullName>
    </submittedName>
</protein>
<dbReference type="Gene3D" id="3.40.50.2300">
    <property type="match status" value="1"/>
</dbReference>
<feature type="domain" description="Response regulatory" evidence="3">
    <location>
        <begin position="16"/>
        <end position="136"/>
    </location>
</feature>
<dbReference type="GO" id="GO:0000160">
    <property type="term" value="P:phosphorelay signal transduction system"/>
    <property type="evidence" value="ECO:0007669"/>
    <property type="project" value="InterPro"/>
</dbReference>
<dbReference type="GeneID" id="300654985"/>
<dbReference type="Proteomes" id="UP000470384">
    <property type="component" value="Unassembled WGS sequence"/>
</dbReference>
<dbReference type="AlphaFoldDB" id="A0A845QAY1"/>
<dbReference type="PANTHER" id="PTHR43228">
    <property type="entry name" value="TWO-COMPONENT RESPONSE REGULATOR"/>
    <property type="match status" value="1"/>
</dbReference>
<dbReference type="InterPro" id="IPR001789">
    <property type="entry name" value="Sig_transdc_resp-reg_receiver"/>
</dbReference>
<keyword evidence="1" id="KW-0597">Phosphoprotein</keyword>
<evidence type="ECO:0000313" key="5">
    <source>
        <dbReference type="Proteomes" id="UP000470384"/>
    </source>
</evidence>
<comment type="caution">
    <text evidence="4">The sequence shown here is derived from an EMBL/GenBank/DDBJ whole genome shotgun (WGS) entry which is preliminary data.</text>
</comment>
<feature type="region of interest" description="Disordered" evidence="2">
    <location>
        <begin position="153"/>
        <end position="180"/>
    </location>
</feature>
<gene>
    <name evidence="4" type="ORF">GTQ45_07360</name>
</gene>
<evidence type="ECO:0000256" key="1">
    <source>
        <dbReference type="PROSITE-ProRule" id="PRU00169"/>
    </source>
</evidence>
<dbReference type="SMART" id="SM00448">
    <property type="entry name" value="REC"/>
    <property type="match status" value="1"/>
</dbReference>
<dbReference type="InterPro" id="IPR011006">
    <property type="entry name" value="CheY-like_superfamily"/>
</dbReference>
<dbReference type="InterPro" id="IPR052048">
    <property type="entry name" value="ST_Response_Regulator"/>
</dbReference>
<sequence>MPSEQHRKAAILSGMRILVIDDSANARRLLKSLLMAFGVGGDEVIMVGDAPSGLELLHTIEPDLIICDWNMQPMDGIQFLRTLRLRDTPGACTPTIMLTAHTNPELVKAAMEAGANHFVAKPVVPANLLKRIQWVRADKRVYLLEGDHYVLKDPGGIAPPPPNGPSRRARPGQGGTIWEV</sequence>
<organism evidence="4 5">
    <name type="scientific">Pyruvatibacter mobilis</name>
    <dbReference type="NCBI Taxonomy" id="1712261"/>
    <lineage>
        <taxon>Bacteria</taxon>
        <taxon>Pseudomonadati</taxon>
        <taxon>Pseudomonadota</taxon>
        <taxon>Alphaproteobacteria</taxon>
        <taxon>Hyphomicrobiales</taxon>
        <taxon>Parvibaculaceae</taxon>
        <taxon>Pyruvatibacter</taxon>
    </lineage>
</organism>
<evidence type="ECO:0000256" key="2">
    <source>
        <dbReference type="SAM" id="MobiDB-lite"/>
    </source>
</evidence>
<dbReference type="PANTHER" id="PTHR43228:SF1">
    <property type="entry name" value="TWO-COMPONENT RESPONSE REGULATOR ARR22"/>
    <property type="match status" value="1"/>
</dbReference>
<dbReference type="OrthoDB" id="9786548at2"/>